<evidence type="ECO:0000313" key="5">
    <source>
        <dbReference type="WBParaSite" id="EgrG_000919200"/>
    </source>
</evidence>
<dbReference type="Pfam" id="PF01554">
    <property type="entry name" value="MatE"/>
    <property type="match status" value="1"/>
</dbReference>
<protein>
    <submittedName>
        <fullName evidence="3 5">Multidrug and toxin extrusion protein 2</fullName>
    </submittedName>
</protein>
<dbReference type="AlphaFoldDB" id="A0A068WG20"/>
<evidence type="ECO:0000313" key="3">
    <source>
        <dbReference type="EMBL" id="CDS18688.1"/>
    </source>
</evidence>
<proteinExistence type="inferred from homology"/>
<reference evidence="5" key="3">
    <citation type="submission" date="2020-10" db="UniProtKB">
        <authorList>
            <consortium name="WormBaseParasite"/>
        </authorList>
    </citation>
    <scope>IDENTIFICATION</scope>
</reference>
<dbReference type="OrthoDB" id="2126698at2759"/>
<keyword evidence="2" id="KW-0472">Membrane</keyword>
<dbReference type="InterPro" id="IPR002528">
    <property type="entry name" value="MATE_fam"/>
</dbReference>
<feature type="transmembrane region" description="Helical" evidence="2">
    <location>
        <begin position="51"/>
        <end position="76"/>
    </location>
</feature>
<gene>
    <name evidence="3" type="ORF">EgrG_000919200</name>
</gene>
<evidence type="ECO:0000256" key="2">
    <source>
        <dbReference type="SAM" id="Phobius"/>
    </source>
</evidence>
<dbReference type="EMBL" id="LK028578">
    <property type="protein sequence ID" value="CDS18688.1"/>
    <property type="molecule type" value="Genomic_DNA"/>
</dbReference>
<organism evidence="3">
    <name type="scientific">Echinococcus granulosus</name>
    <name type="common">Hydatid tapeworm</name>
    <dbReference type="NCBI Taxonomy" id="6210"/>
    <lineage>
        <taxon>Eukaryota</taxon>
        <taxon>Metazoa</taxon>
        <taxon>Spiralia</taxon>
        <taxon>Lophotrochozoa</taxon>
        <taxon>Platyhelminthes</taxon>
        <taxon>Cestoda</taxon>
        <taxon>Eucestoda</taxon>
        <taxon>Cyclophyllidea</taxon>
        <taxon>Taeniidae</taxon>
        <taxon>Echinococcus</taxon>
        <taxon>Echinococcus granulosus group</taxon>
    </lineage>
</organism>
<comment type="similarity">
    <text evidence="1">Belongs to the multi antimicrobial extrusion (MATE) (TC 2.A.66.1) family.</text>
</comment>
<dbReference type="WBParaSite" id="EgrG_000919200">
    <property type="protein sequence ID" value="EgrG_000919200"/>
    <property type="gene ID" value="EgrG_000919200"/>
</dbReference>
<sequence>MGKTELAAGGLAISIFHVAGLSIIFGLFTASETLFSQTFGGSNKFRLGVQVQRAIVILTFCCFPCWAVYIIIEPILLAVSQWLSKTVLTLTFSTYYSLIYIAKC</sequence>
<reference evidence="3 4" key="1">
    <citation type="journal article" date="2013" name="Nature">
        <title>The genomes of four tapeworm species reveal adaptations to parasitism.</title>
        <authorList>
            <person name="Tsai I.J."/>
            <person name="Zarowiecki M."/>
            <person name="Holroyd N."/>
            <person name="Garciarrubio A."/>
            <person name="Sanchez-Flores A."/>
            <person name="Brooks K.L."/>
            <person name="Tracey A."/>
            <person name="Bobes R.J."/>
            <person name="Fragoso G."/>
            <person name="Sciutto E."/>
            <person name="Aslett M."/>
            <person name="Beasley H."/>
            <person name="Bennett H.M."/>
            <person name="Cai J."/>
            <person name="Camicia F."/>
            <person name="Clark R."/>
            <person name="Cucher M."/>
            <person name="De Silva N."/>
            <person name="Day T.A."/>
            <person name="Deplazes P."/>
            <person name="Estrada K."/>
            <person name="Fernandez C."/>
            <person name="Holland P.W."/>
            <person name="Hou J."/>
            <person name="Hu S."/>
            <person name="Huckvale T."/>
            <person name="Hung S.S."/>
            <person name="Kamenetzky L."/>
            <person name="Keane J.A."/>
            <person name="Kiss F."/>
            <person name="Koziol U."/>
            <person name="Lambert O."/>
            <person name="Liu K."/>
            <person name="Luo X."/>
            <person name="Luo Y."/>
            <person name="Macchiaroli N."/>
            <person name="Nichol S."/>
            <person name="Paps J."/>
            <person name="Parkinson J."/>
            <person name="Pouchkina-Stantcheva N."/>
            <person name="Riddiford N."/>
            <person name="Rosenzvit M."/>
            <person name="Salinas G."/>
            <person name="Wasmuth J.D."/>
            <person name="Zamanian M."/>
            <person name="Zheng Y."/>
            <person name="Cai X."/>
            <person name="Soberon X."/>
            <person name="Olson P.D."/>
            <person name="Laclette J.P."/>
            <person name="Brehm K."/>
            <person name="Berriman M."/>
            <person name="Garciarrubio A."/>
            <person name="Bobes R.J."/>
            <person name="Fragoso G."/>
            <person name="Sanchez-Flores A."/>
            <person name="Estrada K."/>
            <person name="Cevallos M.A."/>
            <person name="Morett E."/>
            <person name="Gonzalez V."/>
            <person name="Portillo T."/>
            <person name="Ochoa-Leyva A."/>
            <person name="Jose M.V."/>
            <person name="Sciutto E."/>
            <person name="Landa A."/>
            <person name="Jimenez L."/>
            <person name="Valdes V."/>
            <person name="Carrero J.C."/>
            <person name="Larralde C."/>
            <person name="Morales-Montor J."/>
            <person name="Limon-Lason J."/>
            <person name="Soberon X."/>
            <person name="Laclette J.P."/>
        </authorList>
    </citation>
    <scope>NUCLEOTIDE SEQUENCE [LARGE SCALE GENOMIC DNA]</scope>
</reference>
<dbReference type="GO" id="GO:0042910">
    <property type="term" value="F:xenobiotic transmembrane transporter activity"/>
    <property type="evidence" value="ECO:0007669"/>
    <property type="project" value="InterPro"/>
</dbReference>
<keyword evidence="2" id="KW-1133">Transmembrane helix</keyword>
<reference evidence="3" key="2">
    <citation type="submission" date="2014-06" db="EMBL/GenBank/DDBJ databases">
        <authorList>
            <person name="Aslett M."/>
        </authorList>
    </citation>
    <scope>NUCLEOTIDE SEQUENCE</scope>
</reference>
<name>A0A068WG20_ECHGR</name>
<accession>A0A068WG20</accession>
<evidence type="ECO:0000256" key="1">
    <source>
        <dbReference type="ARBA" id="ARBA00010199"/>
    </source>
</evidence>
<dbReference type="GO" id="GO:0016020">
    <property type="term" value="C:membrane"/>
    <property type="evidence" value="ECO:0007669"/>
    <property type="project" value="InterPro"/>
</dbReference>
<evidence type="ECO:0000313" key="4">
    <source>
        <dbReference type="Proteomes" id="UP000492820"/>
    </source>
</evidence>
<dbReference type="PANTHER" id="PTHR11206">
    <property type="entry name" value="MULTIDRUG RESISTANCE PROTEIN"/>
    <property type="match status" value="1"/>
</dbReference>
<dbReference type="GO" id="GO:0015297">
    <property type="term" value="F:antiporter activity"/>
    <property type="evidence" value="ECO:0007669"/>
    <property type="project" value="InterPro"/>
</dbReference>
<dbReference type="Proteomes" id="UP000492820">
    <property type="component" value="Unassembled WGS sequence"/>
</dbReference>
<keyword evidence="2" id="KW-0812">Transmembrane</keyword>
<feature type="transmembrane region" description="Helical" evidence="2">
    <location>
        <begin position="6"/>
        <end position="30"/>
    </location>
</feature>